<dbReference type="InterPro" id="IPR033379">
    <property type="entry name" value="Acid_Pase_AS"/>
</dbReference>
<keyword evidence="5" id="KW-1185">Reference proteome</keyword>
<dbReference type="CDD" id="cd07061">
    <property type="entry name" value="HP_HAP_like"/>
    <property type="match status" value="1"/>
</dbReference>
<dbReference type="PANTHER" id="PTHR20963">
    <property type="entry name" value="MULTIPLE INOSITOL POLYPHOSPHATE PHOSPHATASE-RELATED"/>
    <property type="match status" value="1"/>
</dbReference>
<dbReference type="PROSITE" id="PS00616">
    <property type="entry name" value="HIS_ACID_PHOSPHAT_1"/>
    <property type="match status" value="1"/>
</dbReference>
<proteinExistence type="predicted"/>
<dbReference type="GO" id="GO:0003993">
    <property type="term" value="F:acid phosphatase activity"/>
    <property type="evidence" value="ECO:0007669"/>
    <property type="project" value="TreeGrafter"/>
</dbReference>
<keyword evidence="1" id="KW-0378">Hydrolase</keyword>
<feature type="region of interest" description="Disordered" evidence="2">
    <location>
        <begin position="1"/>
        <end position="68"/>
    </location>
</feature>
<feature type="compositionally biased region" description="Basic and acidic residues" evidence="2">
    <location>
        <begin position="15"/>
        <end position="27"/>
    </location>
</feature>
<protein>
    <submittedName>
        <fullName evidence="4">Histidine phosphatase superfamily</fullName>
    </submittedName>
</protein>
<feature type="compositionally biased region" description="Basic and acidic residues" evidence="2">
    <location>
        <begin position="463"/>
        <end position="479"/>
    </location>
</feature>
<gene>
    <name evidence="4" type="ORF">CPB83DRAFT_823166</name>
</gene>
<dbReference type="SUPFAM" id="SSF53254">
    <property type="entry name" value="Phosphoglycerate mutase-like"/>
    <property type="match status" value="1"/>
</dbReference>
<dbReference type="Proteomes" id="UP000807306">
    <property type="component" value="Unassembled WGS sequence"/>
</dbReference>
<evidence type="ECO:0000256" key="3">
    <source>
        <dbReference type="SAM" id="Phobius"/>
    </source>
</evidence>
<keyword evidence="3" id="KW-1133">Transmembrane helix</keyword>
<evidence type="ECO:0000313" key="5">
    <source>
        <dbReference type="Proteomes" id="UP000807306"/>
    </source>
</evidence>
<dbReference type="InterPro" id="IPR000560">
    <property type="entry name" value="His_Pase_clade-2"/>
</dbReference>
<dbReference type="InterPro" id="IPR029033">
    <property type="entry name" value="His_PPase_superfam"/>
</dbReference>
<evidence type="ECO:0000256" key="1">
    <source>
        <dbReference type="ARBA" id="ARBA00022801"/>
    </source>
</evidence>
<dbReference type="OrthoDB" id="6509975at2759"/>
<sequence length="579" mass="64569">MTRTPPPSQPAQQSHPEDIPDTTERSHLQPAPSRDPTRSFPQSYVTQSQNDQRHQQTRPFLDEKPSIHDKPRLTRRTILILVLITIVVSYATLPSWPNLNSTSSAELREDLRVGLPNIERPWGAYTPYFSVEPYKPPPPDCKITQVNIIQRHGARYPTSQAGPHIQAAVAKLQSVSEYKDKRLDFLKNYTYTLGVEDLVPFGALEAQLAGQITYDRYSHLGLLSLSLSQAPSPNNLPFIRSSGDQRVVDSARNWTFGFSKASHGIYEPTVSVIIEAGEGKNNTLSGRSCPNANLPSSSSSSSTWLKLFAPPIAARLNLQAPGSGIEVGDVPVLMALCAFESVGVAGVGASVGLEMNTKMRISPFCHLFTEDEFEQYEYLADLGKYYKTGYGNTLGRIQGVGFVNELLARLTRTPVHDHTQTNQTLDANPDTFPLDRNVYVDFSHDDQMVAVYSAIGLFRRGRGRENKGKQKGNENENQHLDPTNPDPKRTWLTSRLTPFSARMVVEKWHCEHERRCGGDGDSISSKKGEYVRILVNDAIQPLEFCGGDRDPDRLCELGEFVKSQGYARRDGDGDFERCF</sequence>
<keyword evidence="3" id="KW-0472">Membrane</keyword>
<name>A0A9P6E3Y7_9AGAR</name>
<dbReference type="Gene3D" id="3.40.50.1240">
    <property type="entry name" value="Phosphoglycerate mutase-like"/>
    <property type="match status" value="1"/>
</dbReference>
<feature type="compositionally biased region" description="Polar residues" evidence="2">
    <location>
        <begin position="39"/>
        <end position="50"/>
    </location>
</feature>
<feature type="region of interest" description="Disordered" evidence="2">
    <location>
        <begin position="463"/>
        <end position="489"/>
    </location>
</feature>
<evidence type="ECO:0000313" key="4">
    <source>
        <dbReference type="EMBL" id="KAF9522116.1"/>
    </source>
</evidence>
<dbReference type="PANTHER" id="PTHR20963:SF24">
    <property type="entry name" value="3-PHYTASE B"/>
    <property type="match status" value="1"/>
</dbReference>
<keyword evidence="3" id="KW-0812">Transmembrane</keyword>
<dbReference type="Pfam" id="PF00328">
    <property type="entry name" value="His_Phos_2"/>
    <property type="match status" value="1"/>
</dbReference>
<reference evidence="4" key="1">
    <citation type="submission" date="2020-11" db="EMBL/GenBank/DDBJ databases">
        <authorList>
            <consortium name="DOE Joint Genome Institute"/>
            <person name="Ahrendt S."/>
            <person name="Riley R."/>
            <person name="Andreopoulos W."/>
            <person name="Labutti K."/>
            <person name="Pangilinan J."/>
            <person name="Ruiz-Duenas F.J."/>
            <person name="Barrasa J.M."/>
            <person name="Sanchez-Garcia M."/>
            <person name="Camarero S."/>
            <person name="Miyauchi S."/>
            <person name="Serrano A."/>
            <person name="Linde D."/>
            <person name="Babiker R."/>
            <person name="Drula E."/>
            <person name="Ayuso-Fernandez I."/>
            <person name="Pacheco R."/>
            <person name="Padilla G."/>
            <person name="Ferreira P."/>
            <person name="Barriuso J."/>
            <person name="Kellner H."/>
            <person name="Castanera R."/>
            <person name="Alfaro M."/>
            <person name="Ramirez L."/>
            <person name="Pisabarro A.G."/>
            <person name="Kuo A."/>
            <person name="Tritt A."/>
            <person name="Lipzen A."/>
            <person name="He G."/>
            <person name="Yan M."/>
            <person name="Ng V."/>
            <person name="Cullen D."/>
            <person name="Martin F."/>
            <person name="Rosso M.-N."/>
            <person name="Henrissat B."/>
            <person name="Hibbett D."/>
            <person name="Martinez A.T."/>
            <person name="Grigoriev I.V."/>
        </authorList>
    </citation>
    <scope>NUCLEOTIDE SEQUENCE</scope>
    <source>
        <strain evidence="4">CBS 506.95</strain>
    </source>
</reference>
<feature type="transmembrane region" description="Helical" evidence="3">
    <location>
        <begin position="78"/>
        <end position="96"/>
    </location>
</feature>
<dbReference type="EMBL" id="MU157960">
    <property type="protein sequence ID" value="KAF9522116.1"/>
    <property type="molecule type" value="Genomic_DNA"/>
</dbReference>
<accession>A0A9P6E3Y7</accession>
<dbReference type="AlphaFoldDB" id="A0A9P6E3Y7"/>
<evidence type="ECO:0000256" key="2">
    <source>
        <dbReference type="SAM" id="MobiDB-lite"/>
    </source>
</evidence>
<organism evidence="4 5">
    <name type="scientific">Crepidotus variabilis</name>
    <dbReference type="NCBI Taxonomy" id="179855"/>
    <lineage>
        <taxon>Eukaryota</taxon>
        <taxon>Fungi</taxon>
        <taxon>Dikarya</taxon>
        <taxon>Basidiomycota</taxon>
        <taxon>Agaricomycotina</taxon>
        <taxon>Agaricomycetes</taxon>
        <taxon>Agaricomycetidae</taxon>
        <taxon>Agaricales</taxon>
        <taxon>Agaricineae</taxon>
        <taxon>Crepidotaceae</taxon>
        <taxon>Crepidotus</taxon>
    </lineage>
</organism>
<comment type="caution">
    <text evidence="4">The sequence shown here is derived from an EMBL/GenBank/DDBJ whole genome shotgun (WGS) entry which is preliminary data.</text>
</comment>